<protein>
    <submittedName>
        <fullName evidence="2">Uncharacterized protein</fullName>
    </submittedName>
</protein>
<name>A0A9P4HEQ4_9PLEO</name>
<gene>
    <name evidence="2" type="ORF">EK21DRAFT_109297</name>
</gene>
<feature type="region of interest" description="Disordered" evidence="1">
    <location>
        <begin position="60"/>
        <end position="83"/>
    </location>
</feature>
<keyword evidence="3" id="KW-1185">Reference proteome</keyword>
<feature type="region of interest" description="Disordered" evidence="1">
    <location>
        <begin position="1"/>
        <end position="29"/>
    </location>
</feature>
<accession>A0A9P4HEQ4</accession>
<dbReference type="AlphaFoldDB" id="A0A9P4HEQ4"/>
<organism evidence="2 3">
    <name type="scientific">Setomelanomma holmii</name>
    <dbReference type="NCBI Taxonomy" id="210430"/>
    <lineage>
        <taxon>Eukaryota</taxon>
        <taxon>Fungi</taxon>
        <taxon>Dikarya</taxon>
        <taxon>Ascomycota</taxon>
        <taxon>Pezizomycotina</taxon>
        <taxon>Dothideomycetes</taxon>
        <taxon>Pleosporomycetidae</taxon>
        <taxon>Pleosporales</taxon>
        <taxon>Pleosporineae</taxon>
        <taxon>Phaeosphaeriaceae</taxon>
        <taxon>Setomelanomma</taxon>
    </lineage>
</organism>
<feature type="compositionally biased region" description="Polar residues" evidence="1">
    <location>
        <begin position="69"/>
        <end position="80"/>
    </location>
</feature>
<evidence type="ECO:0000313" key="3">
    <source>
        <dbReference type="Proteomes" id="UP000799777"/>
    </source>
</evidence>
<comment type="caution">
    <text evidence="2">The sequence shown here is derived from an EMBL/GenBank/DDBJ whole genome shotgun (WGS) entry which is preliminary data.</text>
</comment>
<sequence length="166" mass="18761">MQYQPQPLYQPVSFVSPIGDTTRRHSDHTTPLRRLSTYLKNTVTLEDPPSAGRCESIISDRNDAKQDTSRLSSTYSAQSDAQREWRTATEEEFWKRYGKAGEDGERRKSMIEIKKGTRKSTAGATVEIEERRDSMSSEVGLLGGEKGSQRKRKVTWGKGAEYLGLL</sequence>
<feature type="region of interest" description="Disordered" evidence="1">
    <location>
        <begin position="129"/>
        <end position="149"/>
    </location>
</feature>
<evidence type="ECO:0000256" key="1">
    <source>
        <dbReference type="SAM" id="MobiDB-lite"/>
    </source>
</evidence>
<dbReference type="EMBL" id="ML978168">
    <property type="protein sequence ID" value="KAF2033163.1"/>
    <property type="molecule type" value="Genomic_DNA"/>
</dbReference>
<reference evidence="2" key="1">
    <citation type="journal article" date="2020" name="Stud. Mycol.">
        <title>101 Dothideomycetes genomes: a test case for predicting lifestyles and emergence of pathogens.</title>
        <authorList>
            <person name="Haridas S."/>
            <person name="Albert R."/>
            <person name="Binder M."/>
            <person name="Bloem J."/>
            <person name="Labutti K."/>
            <person name="Salamov A."/>
            <person name="Andreopoulos B."/>
            <person name="Baker S."/>
            <person name="Barry K."/>
            <person name="Bills G."/>
            <person name="Bluhm B."/>
            <person name="Cannon C."/>
            <person name="Castanera R."/>
            <person name="Culley D."/>
            <person name="Daum C."/>
            <person name="Ezra D."/>
            <person name="Gonzalez J."/>
            <person name="Henrissat B."/>
            <person name="Kuo A."/>
            <person name="Liang C."/>
            <person name="Lipzen A."/>
            <person name="Lutzoni F."/>
            <person name="Magnuson J."/>
            <person name="Mondo S."/>
            <person name="Nolan M."/>
            <person name="Ohm R."/>
            <person name="Pangilinan J."/>
            <person name="Park H.-J."/>
            <person name="Ramirez L."/>
            <person name="Alfaro M."/>
            <person name="Sun H."/>
            <person name="Tritt A."/>
            <person name="Yoshinaga Y."/>
            <person name="Zwiers L.-H."/>
            <person name="Turgeon B."/>
            <person name="Goodwin S."/>
            <person name="Spatafora J."/>
            <person name="Crous P."/>
            <person name="Grigoriev I."/>
        </authorList>
    </citation>
    <scope>NUCLEOTIDE SEQUENCE</scope>
    <source>
        <strain evidence="2">CBS 110217</strain>
    </source>
</reference>
<evidence type="ECO:0000313" key="2">
    <source>
        <dbReference type="EMBL" id="KAF2033163.1"/>
    </source>
</evidence>
<proteinExistence type="predicted"/>
<dbReference type="OrthoDB" id="3785088at2759"/>
<dbReference type="Proteomes" id="UP000799777">
    <property type="component" value="Unassembled WGS sequence"/>
</dbReference>